<organism evidence="3 4">
    <name type="scientific">Mycolicibacterium frederiksbergense</name>
    <dbReference type="NCBI Taxonomy" id="117567"/>
    <lineage>
        <taxon>Bacteria</taxon>
        <taxon>Bacillati</taxon>
        <taxon>Actinomycetota</taxon>
        <taxon>Actinomycetes</taxon>
        <taxon>Mycobacteriales</taxon>
        <taxon>Mycobacteriaceae</taxon>
        <taxon>Mycolicibacterium</taxon>
    </lineage>
</organism>
<sequence length="155" mass="16936">MCCSVSFLVHPTANQRWDNGAVMDVLAASEASNTLPPMPTWSTALLVAAGLWWFGCLVGALCFRTLRIQRRFYWTGYGGVAALCGVAMFPRGWELSVWAVALVALASVGDAFVRTGYLKVGGRLFTMSAAARLRDEQESKERDRSEDAPQATTPR</sequence>
<keyword evidence="4" id="KW-1185">Reference proteome</keyword>
<evidence type="ECO:0000256" key="2">
    <source>
        <dbReference type="SAM" id="Phobius"/>
    </source>
</evidence>
<feature type="region of interest" description="Disordered" evidence="1">
    <location>
        <begin position="134"/>
        <end position="155"/>
    </location>
</feature>
<keyword evidence="2" id="KW-0812">Transmembrane</keyword>
<proteinExistence type="predicted"/>
<dbReference type="EMBL" id="CP038798">
    <property type="protein sequence ID" value="QIV79900.1"/>
    <property type="molecule type" value="Genomic_DNA"/>
</dbReference>
<name>A0A6H0RY61_9MYCO</name>
<dbReference type="Proteomes" id="UP000501849">
    <property type="component" value="Plasmid unnamed2"/>
</dbReference>
<accession>A0A6H0RY61</accession>
<evidence type="ECO:0000313" key="3">
    <source>
        <dbReference type="EMBL" id="QIV79900.1"/>
    </source>
</evidence>
<keyword evidence="2" id="KW-0472">Membrane</keyword>
<evidence type="ECO:0000313" key="4">
    <source>
        <dbReference type="Proteomes" id="UP000501849"/>
    </source>
</evidence>
<feature type="transmembrane region" description="Helical" evidence="2">
    <location>
        <begin position="41"/>
        <end position="63"/>
    </location>
</feature>
<reference evidence="3 4" key="1">
    <citation type="submission" date="2019-04" db="EMBL/GenBank/DDBJ databases">
        <title>Draft, Whole-Genome Sequence of the Anthracene-degrading Mycobacterium frederiksbergense LB501T, Isolated from a Polycyclic Aromatic Hydrocarbon (PAH)-Contaminated Soil.</title>
        <authorList>
            <person name="Augelletti F."/>
        </authorList>
    </citation>
    <scope>NUCLEOTIDE SEQUENCE [LARGE SCALE GENOMIC DNA]</scope>
    <source>
        <strain evidence="3 4">LB 501T</strain>
        <plasmid evidence="3 4">unnamed2</plasmid>
    </source>
</reference>
<protein>
    <submittedName>
        <fullName evidence="3">Uncharacterized protein</fullName>
    </submittedName>
</protein>
<evidence type="ECO:0000256" key="1">
    <source>
        <dbReference type="SAM" id="MobiDB-lite"/>
    </source>
</evidence>
<dbReference type="KEGG" id="mfre:EXE63_02525"/>
<gene>
    <name evidence="3" type="ORF">EXE63_02525</name>
</gene>
<keyword evidence="2" id="KW-1133">Transmembrane helix</keyword>
<geneLocation type="plasmid" evidence="3 4">
    <name>unnamed2</name>
</geneLocation>
<feature type="compositionally biased region" description="Basic and acidic residues" evidence="1">
    <location>
        <begin position="134"/>
        <end position="147"/>
    </location>
</feature>
<feature type="transmembrane region" description="Helical" evidence="2">
    <location>
        <begin position="95"/>
        <end position="113"/>
    </location>
</feature>
<keyword evidence="3" id="KW-0614">Plasmid</keyword>
<dbReference type="AlphaFoldDB" id="A0A6H0RY61"/>
<feature type="transmembrane region" description="Helical" evidence="2">
    <location>
        <begin position="72"/>
        <end position="89"/>
    </location>
</feature>
<dbReference type="RefSeq" id="WP_168140627.1">
    <property type="nucleotide sequence ID" value="NZ_CP038798.1"/>
</dbReference>